<evidence type="ECO:0000313" key="14">
    <source>
        <dbReference type="Proteomes" id="UP001210925"/>
    </source>
</evidence>
<evidence type="ECO:0000256" key="6">
    <source>
        <dbReference type="ARBA" id="ARBA00022786"/>
    </source>
</evidence>
<sequence length="2166" mass="247506">MEMHQRKLSPVWHRLVLTAVKKLVAEENLVCQGQSRFSLPSQAFRQNSHSKASLSTPRAKRNSTLGLITPTSITPSRQFRLKSFSNQETQTWVPDSPQSEIQVGETMYDHPNTPLINEMEAHTPTRQYNESCLRVELLDDLAESNFFEDAQPNPHFEVSNPFYPATGNGIEYRSLLAKIDELETALQENSLETRSKNEELKRLYSSQIQLFNLVAQLKVDFKSEVESSMRKISGFASQVQNQKGEIKFLREMIDSLKEELAELETANQVSVAQLAENNELHSNAIQLKELLLFRNIFPNFRKQESSLIDYELYEWLIQLPNLSLLSFPLSQSTQQTLLGILSFRLAGGNPEHYEQIFGANPTVVQSSGSTTCGYVFKKGDGIYRCNDCGFDGTCVMCVPCFKASEHENHDINFRYSEGNGGCCDCGDKEAWKVPGTCKIHCKSESDEMEQDLQELSSEVLISVKKTIATALEYIIAIMDHMEFEQKLESLENIRAHRDIDLALPNSNPLWSIVLWNDDYHSFDEVIHQLVNSIDCTEDEAKDYAHIVDSYGRHVVRTESDLDSLLSQARKLSEIHLIATIEPTKDVYRQYIAGFLLEWLKSLPKKVVGYQTINGVQMESVEKQIRLTLCQLLDQPAVIQPARGLHPLQPQPQNRLEHFFIYDRKMWLQFRATSKEFFINTMIIQGEYYKKRIAGNFANQYITLAHSYIKDNNYEQSLMHLSVQLLTSPSIVHFLVTETNLFNDIVLVLKTFYLQFIYVSHINIKESFFDSVTFAKSNNLNKYPTLELRDFSQDHIQKAIHIFNDVYYITTGISVPNSQGKFVMFNESNIKSLLDYIGIFEGMCPQRRALFTHVEYEWDQYQMAAQVSFSFLRIENHIAQSYITACKNTDVSQILNFVSEINDALLKWSLEAHFDYIRENGIDSFGFRNVEIYPGVACRVPDVRVAIFEVSLYHPLLWLYGTLMAQIPIYLHFQSSSNTMLMIEEVVFGASSPNSAIPGNQSQLSLENLSKVLSESDRQLLVFDGVFQFISFIAQIRSGLWVRNGITILEQARFFKESVLRDFYDRNLFLLQIAAIKFGGDVFLTQLVDRFDVQYYFTGNSNHQRTNSFTQENAIHLVEDLFETLIYILTERSILQVQDSKAQIRREIIHQLAVSKGGLAYTSLIKKIGIFREEAEGECITEILKSVANFKFPEGLTDNGTYTLKDEFYDQVDIWFWHYTKNQREEIEEILKKHYKEKYKNAIDHNATLNLPKITKLETGSVFDSLGDLVDSPIFTHMLLSAMYQVSHKLFLTKFKETISNETIFGEVVYLLLIAVEQKAISPAGDFFKNVVEQKVHIKVQDKELTRATTILDMILCMVDHANEECIKEFAQRLRHIVTTFEQIGGPTIAQIISGWRDKSNWTFFNQEQKVDFSSATSDAEKKKLAAKARQAAIMAQFAQAQSSFMANYGDEMDDLEDEDMEEDSAMVEDTAESHETRMCSFVEGPCIVCQEELKTSDKLYGLLCLVQKNSMRRQVDYEDPDNFQKVLASPLTFDEPISRKSSKQSSKAELFDPEDTLKYNNVNRNGSKIYKQGLLSTTCGHKMHIDCFQTYTANSAASRARNLARNFPENPLFKEYLCPLCKAIGNIIVPILWNEREETINWNGTKESPNEEQLIDGLKNYIITDVAGFAVDTIPKRRPSIVENRQDRLEDIAMDIEEPVQITIPGMFPQDDETTTRLKSYYIKSMSQFIPIFGPNPTPSGLFSAPATPQVTQTYEMILFKNLNNLLPIRTFARSPKLSNIRDLSQFWNMFTDTICHMEMYTRGAPPIDAEQDFHSVKIGILDRLNSSSLDLLRVLAETGLSIVLLKRNSNVKFVDSHVSDFLASIFPSFNAKLNINNQIPPLLLKDGFAHLVDVSMTVIPVFNLSNPEHIFYWIRLFGFFEVVRGMVSVIEAVFKGNMSLTSDVPLQASDKITNLLGFVLASLGLEGSVVNRIPLGILQKLCLNNLLIYTRKCVLFLYARYGMVPPEGSLGFAKVKNNNNYPEKSELERLSSYLNLISFETLCNLEKDSVFASLCGFWCDNLAFSDLNYWRGRPEVGDVFEPKVTLEQGLVYELIELPYKLERIFEDALVRKCVNCQKGKGSSNLVPREPAICLLCGEFVCVQDYCCGEVVDEMQTGECNIHKKK</sequence>
<comment type="function">
    <text evidence="10">Ubiquitin ligase protein which is a component of the N-end rule pathway. Recognizes and binds to proteins bearing specific N-terminal residues that are destabilizing according to the N-end rule, leading to their ubiquitination and subsequent degradation.</text>
</comment>
<dbReference type="Pfam" id="PF02207">
    <property type="entry name" value="zf-UBR"/>
    <property type="match status" value="1"/>
</dbReference>
<dbReference type="Gene3D" id="1.10.10.2670">
    <property type="entry name" value="E3 ubiquitin-protein ligase"/>
    <property type="match status" value="1"/>
</dbReference>
<dbReference type="Gene3D" id="3.30.1390.10">
    <property type="match status" value="1"/>
</dbReference>
<keyword evidence="4 10" id="KW-0479">Metal-binding</keyword>
<keyword evidence="11" id="KW-0175">Coiled coil</keyword>
<evidence type="ECO:0000256" key="1">
    <source>
        <dbReference type="ARBA" id="ARBA00000900"/>
    </source>
</evidence>
<keyword evidence="14" id="KW-1185">Reference proteome</keyword>
<dbReference type="GO" id="GO:0005737">
    <property type="term" value="C:cytoplasm"/>
    <property type="evidence" value="ECO:0007669"/>
    <property type="project" value="TreeGrafter"/>
</dbReference>
<feature type="domain" description="UBR-type" evidence="12">
    <location>
        <begin position="370"/>
        <end position="442"/>
    </location>
</feature>
<comment type="catalytic activity">
    <reaction evidence="1 10">
        <text>S-ubiquitinyl-[E2 ubiquitin-conjugating enzyme]-L-cysteine + [acceptor protein]-L-lysine = [E2 ubiquitin-conjugating enzyme]-L-cysteine + N(6)-ubiquitinyl-[acceptor protein]-L-lysine.</text>
        <dbReference type="EC" id="2.3.2.27"/>
    </reaction>
</comment>
<dbReference type="InterPro" id="IPR055194">
    <property type="entry name" value="UBR1-like_WH"/>
</dbReference>
<evidence type="ECO:0000256" key="2">
    <source>
        <dbReference type="ARBA" id="ARBA00004906"/>
    </source>
</evidence>
<dbReference type="PANTHER" id="PTHR21497">
    <property type="entry name" value="UBIQUITIN LIGASE E3 ALPHA-RELATED"/>
    <property type="match status" value="1"/>
</dbReference>
<dbReference type="FunFam" id="2.10.110.30:FF:000001">
    <property type="entry name" value="E3 ubiquitin-protein ligase UBR2 isoform 1"/>
    <property type="match status" value="1"/>
</dbReference>
<evidence type="ECO:0000256" key="9">
    <source>
        <dbReference type="PROSITE-ProRule" id="PRU00508"/>
    </source>
</evidence>
<evidence type="ECO:0000256" key="11">
    <source>
        <dbReference type="SAM" id="Coils"/>
    </source>
</evidence>
<keyword evidence="3 10" id="KW-0808">Transferase</keyword>
<dbReference type="PROSITE" id="PS51157">
    <property type="entry name" value="ZF_UBR"/>
    <property type="match status" value="1"/>
</dbReference>
<dbReference type="Proteomes" id="UP001210925">
    <property type="component" value="Unassembled WGS sequence"/>
</dbReference>
<organism evidence="13 14">
    <name type="scientific">Boothiomyces macroporosus</name>
    <dbReference type="NCBI Taxonomy" id="261099"/>
    <lineage>
        <taxon>Eukaryota</taxon>
        <taxon>Fungi</taxon>
        <taxon>Fungi incertae sedis</taxon>
        <taxon>Chytridiomycota</taxon>
        <taxon>Chytridiomycota incertae sedis</taxon>
        <taxon>Chytridiomycetes</taxon>
        <taxon>Rhizophydiales</taxon>
        <taxon>Terramycetaceae</taxon>
        <taxon>Boothiomyces</taxon>
    </lineage>
</organism>
<dbReference type="SMART" id="SM00396">
    <property type="entry name" value="ZnF_UBR1"/>
    <property type="match status" value="1"/>
</dbReference>
<dbReference type="SUPFAM" id="SSF54736">
    <property type="entry name" value="ClpS-like"/>
    <property type="match status" value="1"/>
</dbReference>
<dbReference type="EC" id="2.3.2.27" evidence="10"/>
<gene>
    <name evidence="13" type="ORF">HK103_003973</name>
</gene>
<evidence type="ECO:0000259" key="12">
    <source>
        <dbReference type="PROSITE" id="PS51157"/>
    </source>
</evidence>
<evidence type="ECO:0000256" key="5">
    <source>
        <dbReference type="ARBA" id="ARBA00022771"/>
    </source>
</evidence>
<proteinExistence type="inferred from homology"/>
<dbReference type="InterPro" id="IPR042065">
    <property type="entry name" value="E3_ELL-like"/>
</dbReference>
<evidence type="ECO:0000256" key="7">
    <source>
        <dbReference type="ARBA" id="ARBA00022833"/>
    </source>
</evidence>
<dbReference type="Pfam" id="PF02617">
    <property type="entry name" value="ClpS"/>
    <property type="match status" value="1"/>
</dbReference>
<dbReference type="CDD" id="cd16482">
    <property type="entry name" value="RING-H2_UBR1-like"/>
    <property type="match status" value="1"/>
</dbReference>
<comment type="similarity">
    <text evidence="8 10">Belongs to the E3 ubiquitin-protein ligase UBR1-like family.</text>
</comment>
<dbReference type="GO" id="GO:0071596">
    <property type="term" value="P:ubiquitin-dependent protein catabolic process via the N-end rule pathway"/>
    <property type="evidence" value="ECO:0007669"/>
    <property type="project" value="UniProtKB-UniRule"/>
</dbReference>
<comment type="caution">
    <text evidence="13">The sequence shown here is derived from an EMBL/GenBank/DDBJ whole genome shotgun (WGS) entry which is preliminary data.</text>
</comment>
<dbReference type="SUPFAM" id="SSF46785">
    <property type="entry name" value="Winged helix' DNA-binding domain"/>
    <property type="match status" value="1"/>
</dbReference>
<evidence type="ECO:0000256" key="10">
    <source>
        <dbReference type="RuleBase" id="RU366018"/>
    </source>
</evidence>
<dbReference type="Pfam" id="PF22960">
    <property type="entry name" value="WHD_UBR1"/>
    <property type="match status" value="1"/>
</dbReference>
<evidence type="ECO:0000256" key="4">
    <source>
        <dbReference type="ARBA" id="ARBA00022723"/>
    </source>
</evidence>
<dbReference type="InterPro" id="IPR039164">
    <property type="entry name" value="UBR1-like"/>
</dbReference>
<keyword evidence="6 10" id="KW-0833">Ubl conjugation pathway</keyword>
<dbReference type="GO" id="GO:0061630">
    <property type="term" value="F:ubiquitin protein ligase activity"/>
    <property type="evidence" value="ECO:0007669"/>
    <property type="project" value="UniProtKB-UniRule"/>
</dbReference>
<dbReference type="Pfam" id="PF18995">
    <property type="entry name" value="PRT6_C"/>
    <property type="match status" value="1"/>
</dbReference>
<dbReference type="InterPro" id="IPR003126">
    <property type="entry name" value="Znf_UBR"/>
</dbReference>
<comment type="pathway">
    <text evidence="2 10">Protein modification; protein ubiquitination.</text>
</comment>
<feature type="zinc finger region" description="UBR-type" evidence="9">
    <location>
        <begin position="370"/>
        <end position="442"/>
    </location>
</feature>
<keyword evidence="7 10" id="KW-0862">Zinc</keyword>
<protein>
    <recommendedName>
        <fullName evidence="10">E3 ubiquitin-protein ligase</fullName>
        <ecNumber evidence="10">2.3.2.27</ecNumber>
    </recommendedName>
</protein>
<dbReference type="Gene3D" id="2.10.110.30">
    <property type="match status" value="1"/>
</dbReference>
<dbReference type="InterPro" id="IPR044046">
    <property type="entry name" value="E3_ligase_UBR-like_C"/>
</dbReference>
<dbReference type="GO" id="GO:0016567">
    <property type="term" value="P:protein ubiquitination"/>
    <property type="evidence" value="ECO:0007669"/>
    <property type="project" value="UniProtKB-UniRule"/>
</dbReference>
<keyword evidence="5 10" id="KW-0863">Zinc-finger</keyword>
<dbReference type="GO" id="GO:0000151">
    <property type="term" value="C:ubiquitin ligase complex"/>
    <property type="evidence" value="ECO:0007669"/>
    <property type="project" value="TreeGrafter"/>
</dbReference>
<dbReference type="InterPro" id="IPR003769">
    <property type="entry name" value="ClpS_core"/>
</dbReference>
<accession>A0AAD5Y8T3</accession>
<evidence type="ECO:0000256" key="3">
    <source>
        <dbReference type="ARBA" id="ARBA00022679"/>
    </source>
</evidence>
<dbReference type="InterPro" id="IPR036390">
    <property type="entry name" value="WH_DNA-bd_sf"/>
</dbReference>
<dbReference type="CDD" id="cd19673">
    <property type="entry name" value="UBR-box_UBR3"/>
    <property type="match status" value="1"/>
</dbReference>
<evidence type="ECO:0000313" key="13">
    <source>
        <dbReference type="EMBL" id="KAJ3258155.1"/>
    </source>
</evidence>
<dbReference type="EMBL" id="JADGKB010000030">
    <property type="protein sequence ID" value="KAJ3258155.1"/>
    <property type="molecule type" value="Genomic_DNA"/>
</dbReference>
<name>A0AAD5Y8T3_9FUNG</name>
<dbReference type="PANTHER" id="PTHR21497:SF24">
    <property type="entry name" value="E3 UBIQUITIN-PROTEIN LIGASE UBR1"/>
    <property type="match status" value="1"/>
</dbReference>
<reference evidence="13" key="1">
    <citation type="submission" date="2020-05" db="EMBL/GenBank/DDBJ databases">
        <title>Phylogenomic resolution of chytrid fungi.</title>
        <authorList>
            <person name="Stajich J.E."/>
            <person name="Amses K."/>
            <person name="Simmons R."/>
            <person name="Seto K."/>
            <person name="Myers J."/>
            <person name="Bonds A."/>
            <person name="Quandt C.A."/>
            <person name="Barry K."/>
            <person name="Liu P."/>
            <person name="Grigoriev I."/>
            <person name="Longcore J.E."/>
            <person name="James T.Y."/>
        </authorList>
    </citation>
    <scope>NUCLEOTIDE SEQUENCE</scope>
    <source>
        <strain evidence="13">PLAUS21</strain>
    </source>
</reference>
<feature type="coiled-coil region" evidence="11">
    <location>
        <begin position="239"/>
        <end position="273"/>
    </location>
</feature>
<evidence type="ECO:0000256" key="8">
    <source>
        <dbReference type="ARBA" id="ARBA00046341"/>
    </source>
</evidence>
<dbReference type="InterPro" id="IPR014719">
    <property type="entry name" value="Ribosomal_bL12_C/ClpS-like"/>
</dbReference>
<dbReference type="GO" id="GO:0008270">
    <property type="term" value="F:zinc ion binding"/>
    <property type="evidence" value="ECO:0007669"/>
    <property type="project" value="UniProtKB-UniRule"/>
</dbReference>